<reference evidence="2" key="1">
    <citation type="submission" date="2018-05" db="EMBL/GenBank/DDBJ databases">
        <authorList>
            <person name="Lanie J.A."/>
            <person name="Ng W.-L."/>
            <person name="Kazmierczak K.M."/>
            <person name="Andrzejewski T.M."/>
            <person name="Davidsen T.M."/>
            <person name="Wayne K.J."/>
            <person name="Tettelin H."/>
            <person name="Glass J.I."/>
            <person name="Rusch D."/>
            <person name="Podicherti R."/>
            <person name="Tsui H.-C.T."/>
            <person name="Winkler M.E."/>
        </authorList>
    </citation>
    <scope>NUCLEOTIDE SEQUENCE</scope>
</reference>
<dbReference type="EMBL" id="UINC01027228">
    <property type="protein sequence ID" value="SVB06122.1"/>
    <property type="molecule type" value="Genomic_DNA"/>
</dbReference>
<dbReference type="InterPro" id="IPR023606">
    <property type="entry name" value="CoA-Trfase_III_dom_1_sf"/>
</dbReference>
<dbReference type="PANTHER" id="PTHR48207:SF3">
    <property type="entry name" value="SUCCINATE--HYDROXYMETHYLGLUTARATE COA-TRANSFERASE"/>
    <property type="match status" value="1"/>
</dbReference>
<evidence type="ECO:0000256" key="1">
    <source>
        <dbReference type="ARBA" id="ARBA00022679"/>
    </source>
</evidence>
<dbReference type="GO" id="GO:0008410">
    <property type="term" value="F:CoA-transferase activity"/>
    <property type="evidence" value="ECO:0007669"/>
    <property type="project" value="TreeGrafter"/>
</dbReference>
<dbReference type="SUPFAM" id="SSF89796">
    <property type="entry name" value="CoA-transferase family III (CaiB/BaiF)"/>
    <property type="match status" value="2"/>
</dbReference>
<dbReference type="Gene3D" id="3.40.50.10540">
    <property type="entry name" value="Crotonobetainyl-coa:carnitine coa-transferase, domain 1"/>
    <property type="match status" value="2"/>
</dbReference>
<dbReference type="Gene3D" id="3.30.1540.10">
    <property type="entry name" value="formyl-coa transferase, domain 3"/>
    <property type="match status" value="1"/>
</dbReference>
<organism evidence="2">
    <name type="scientific">marine metagenome</name>
    <dbReference type="NCBI Taxonomy" id="408172"/>
    <lineage>
        <taxon>unclassified sequences</taxon>
        <taxon>metagenomes</taxon>
        <taxon>ecological metagenomes</taxon>
    </lineage>
</organism>
<gene>
    <name evidence="2" type="ORF">METZ01_LOCUS158976</name>
</gene>
<dbReference type="Pfam" id="PF02515">
    <property type="entry name" value="CoA_transf_3"/>
    <property type="match status" value="2"/>
</dbReference>
<dbReference type="AlphaFoldDB" id="A0A382AYI7"/>
<sequence>MRILDLADRAGALCGRLFSDLGAEVIKIEPPTGAASRTLAPFAQKLKCDDSSLHFAHFNAGKKSVVLDLFDSHDKQIFLELVKSSDILIDSLGQDDWHNIGLSYDSLETTNPQLIITSITDFGLTGPYSLYKGSGIVSSAMGGIMYLCGEKSKPPLAESDDQSYQLASAYAAFGTLIAIHQREQHGTAQRVEISVQETQATMQHIAVNYASNANVLEREGSRTPIGGGMPYGVYPTKDGFCHIVVIPTSHWTNFVDWIGSPDALTDPIWENRHLRIENKDLIEHFTTEFTITKTKSQLFHDGQQHHITVAPINTPREFVDDPNTKARKTFFHIKHPVWGLVPMVRPPFRFSETQASVRGLAPKLGEHTREILSSLKVDCNNSTDRRIPDKVLPLSGFRILDFSQAIAGPVLTQLLAQFGAEVIKVESSVHQQRGRSSVRTDPRIRLQQKVTFADVNRNK</sequence>
<dbReference type="InterPro" id="IPR003673">
    <property type="entry name" value="CoA-Trfase_fam_III"/>
</dbReference>
<accession>A0A382AYI7</accession>
<evidence type="ECO:0000313" key="2">
    <source>
        <dbReference type="EMBL" id="SVB06122.1"/>
    </source>
</evidence>
<keyword evidence="1" id="KW-0808">Transferase</keyword>
<protein>
    <recommendedName>
        <fullName evidence="3">CoA transferase</fullName>
    </recommendedName>
</protein>
<feature type="non-terminal residue" evidence="2">
    <location>
        <position position="459"/>
    </location>
</feature>
<proteinExistence type="predicted"/>
<name>A0A382AYI7_9ZZZZ</name>
<dbReference type="PANTHER" id="PTHR48207">
    <property type="entry name" value="SUCCINATE--HYDROXYMETHYLGLUTARATE COA-TRANSFERASE"/>
    <property type="match status" value="1"/>
</dbReference>
<evidence type="ECO:0008006" key="3">
    <source>
        <dbReference type="Google" id="ProtNLM"/>
    </source>
</evidence>
<dbReference type="InterPro" id="IPR044855">
    <property type="entry name" value="CoA-Trfase_III_dom3_sf"/>
</dbReference>
<dbReference type="InterPro" id="IPR050483">
    <property type="entry name" value="CoA-transferase_III_domain"/>
</dbReference>